<protein>
    <recommendedName>
        <fullName evidence="7">Uridine 5'-monophosphate synthase</fullName>
        <ecNumber evidence="5">2.4.2.10</ecNumber>
        <ecNumber evidence="6">4.1.1.23</ecNumber>
    </recommendedName>
</protein>
<gene>
    <name evidence="22" type="primary">umps</name>
</gene>
<evidence type="ECO:0000313" key="21">
    <source>
        <dbReference type="Proteomes" id="UP000221080"/>
    </source>
</evidence>
<evidence type="ECO:0000256" key="19">
    <source>
        <dbReference type="PIRSR" id="PIRSR614732-2"/>
    </source>
</evidence>
<reference evidence="22" key="2">
    <citation type="submission" date="2025-08" db="UniProtKB">
        <authorList>
            <consortium name="RefSeq"/>
        </authorList>
    </citation>
    <scope>IDENTIFICATION</scope>
    <source>
        <tissue evidence="22">Blood</tissue>
    </source>
</reference>
<dbReference type="GeneID" id="108266445"/>
<comment type="function">
    <text evidence="16">Bifunctional enzyme catalyzing the last two steps of de novo pyrimidine biosynthesis, orotate phosphoribosyltransferase (OPRT), which converts orotate to orotidine-5'-monophosphate (OMP), and orotidine-5'-monophosphate decarboxylase (ODC), the terminal enzymatic reaction that decarboxylates OMP to uridine monophosphate (UMP).</text>
</comment>
<dbReference type="InterPro" id="IPR018089">
    <property type="entry name" value="OMPdecase_AS"/>
</dbReference>
<comment type="catalytic activity">
    <reaction evidence="15">
        <text>orotidine 5'-phosphate + diphosphate = orotate + 5-phospho-alpha-D-ribose 1-diphosphate</text>
        <dbReference type="Rhea" id="RHEA:10380"/>
        <dbReference type="ChEBI" id="CHEBI:30839"/>
        <dbReference type="ChEBI" id="CHEBI:33019"/>
        <dbReference type="ChEBI" id="CHEBI:57538"/>
        <dbReference type="ChEBI" id="CHEBI:58017"/>
        <dbReference type="EC" id="2.4.2.10"/>
    </reaction>
    <physiologicalReaction direction="right-to-left" evidence="15">
        <dbReference type="Rhea" id="RHEA:10382"/>
    </physiologicalReaction>
</comment>
<evidence type="ECO:0000256" key="14">
    <source>
        <dbReference type="ARBA" id="ARBA00051583"/>
    </source>
</evidence>
<dbReference type="InterPro" id="IPR014732">
    <property type="entry name" value="OMPdecase"/>
</dbReference>
<evidence type="ECO:0000256" key="8">
    <source>
        <dbReference type="ARBA" id="ARBA00022676"/>
    </source>
</evidence>
<dbReference type="RefSeq" id="XP_017325263.1">
    <property type="nucleotide sequence ID" value="XM_017469774.3"/>
</dbReference>
<dbReference type="GO" id="GO:0006207">
    <property type="term" value="P:'de novo' pyrimidine nucleobase biosynthetic process"/>
    <property type="evidence" value="ECO:0007669"/>
    <property type="project" value="InterPro"/>
</dbReference>
<comment type="pathway">
    <text evidence="1">Pyrimidine metabolism; UMP biosynthesis via de novo pathway; UMP from orotate: step 2/2.</text>
</comment>
<dbReference type="KEGG" id="ipu:108266445"/>
<comment type="similarity">
    <text evidence="3">In the N-terminal section; belongs to the purine/pyrimidine phosphoribosyltransferase family.</text>
</comment>
<comment type="catalytic activity">
    <reaction evidence="14">
        <text>orotidine 5'-phosphate + H(+) = UMP + CO2</text>
        <dbReference type="Rhea" id="RHEA:11596"/>
        <dbReference type="ChEBI" id="CHEBI:15378"/>
        <dbReference type="ChEBI" id="CHEBI:16526"/>
        <dbReference type="ChEBI" id="CHEBI:57538"/>
        <dbReference type="ChEBI" id="CHEBI:57865"/>
        <dbReference type="EC" id="4.1.1.23"/>
    </reaction>
    <physiologicalReaction direction="left-to-right" evidence="14">
        <dbReference type="Rhea" id="RHEA:11597"/>
    </physiologicalReaction>
</comment>
<evidence type="ECO:0000313" key="22">
    <source>
        <dbReference type="RefSeq" id="XP_017325263.1"/>
    </source>
</evidence>
<dbReference type="NCBIfam" id="TIGR00336">
    <property type="entry name" value="pyrE"/>
    <property type="match status" value="1"/>
</dbReference>
<dbReference type="CDD" id="cd06223">
    <property type="entry name" value="PRTases_typeI"/>
    <property type="match status" value="1"/>
</dbReference>
<feature type="binding site" evidence="19">
    <location>
        <position position="460"/>
    </location>
    <ligand>
        <name>substrate</name>
    </ligand>
</feature>
<dbReference type="SMART" id="SM00934">
    <property type="entry name" value="OMPdecase"/>
    <property type="match status" value="1"/>
</dbReference>
<evidence type="ECO:0000256" key="17">
    <source>
        <dbReference type="ARBA" id="ARBA00063898"/>
    </source>
</evidence>
<dbReference type="CTD" id="7372"/>
<dbReference type="GO" id="GO:0044205">
    <property type="term" value="P:'de novo' UMP biosynthetic process"/>
    <property type="evidence" value="ECO:0007669"/>
    <property type="project" value="UniProtKB-UniPathway"/>
</dbReference>
<keyword evidence="12" id="KW-0456">Lyase</keyword>
<evidence type="ECO:0000256" key="16">
    <source>
        <dbReference type="ARBA" id="ARBA00060327"/>
    </source>
</evidence>
<dbReference type="HAMAP" id="MF_01208">
    <property type="entry name" value="PyrE"/>
    <property type="match status" value="1"/>
</dbReference>
<keyword evidence="13" id="KW-0511">Multifunctional enzyme</keyword>
<dbReference type="EC" id="2.4.2.10" evidence="5"/>
<dbReference type="UniPathway" id="UPA00070">
    <property type="reaction ID" value="UER00119"/>
</dbReference>
<evidence type="ECO:0000256" key="13">
    <source>
        <dbReference type="ARBA" id="ARBA00023268"/>
    </source>
</evidence>
<feature type="active site" description="For OMPdecase activity" evidence="18">
    <location>
        <position position="347"/>
    </location>
</feature>
<proteinExistence type="inferred from homology"/>
<evidence type="ECO:0000256" key="3">
    <source>
        <dbReference type="ARBA" id="ARBA00006221"/>
    </source>
</evidence>
<organism evidence="21 22">
    <name type="scientific">Ictalurus punctatus</name>
    <name type="common">Channel catfish</name>
    <name type="synonym">Silurus punctatus</name>
    <dbReference type="NCBI Taxonomy" id="7998"/>
    <lineage>
        <taxon>Eukaryota</taxon>
        <taxon>Metazoa</taxon>
        <taxon>Chordata</taxon>
        <taxon>Craniata</taxon>
        <taxon>Vertebrata</taxon>
        <taxon>Euteleostomi</taxon>
        <taxon>Actinopterygii</taxon>
        <taxon>Neopterygii</taxon>
        <taxon>Teleostei</taxon>
        <taxon>Ostariophysi</taxon>
        <taxon>Siluriformes</taxon>
        <taxon>Ictaluridae</taxon>
        <taxon>Ictalurus</taxon>
    </lineage>
</organism>
<dbReference type="InterPro" id="IPR013785">
    <property type="entry name" value="Aldolase_TIM"/>
</dbReference>
<feature type="binding site" evidence="19">
    <location>
        <position position="402"/>
    </location>
    <ligand>
        <name>substrate</name>
    </ligand>
</feature>
<dbReference type="SUPFAM" id="SSF51366">
    <property type="entry name" value="Ribulose-phoshate binding barrel"/>
    <property type="match status" value="1"/>
</dbReference>
<evidence type="ECO:0000256" key="11">
    <source>
        <dbReference type="ARBA" id="ARBA00022975"/>
    </source>
</evidence>
<dbReference type="Pfam" id="PF00215">
    <property type="entry name" value="OMPdecase"/>
    <property type="match status" value="1"/>
</dbReference>
<dbReference type="Gene3D" id="3.20.20.70">
    <property type="entry name" value="Aldolase class I"/>
    <property type="match status" value="1"/>
</dbReference>
<dbReference type="PANTHER" id="PTHR19278">
    <property type="entry name" value="OROTATE PHOSPHORIBOSYLTRANSFERASE"/>
    <property type="match status" value="1"/>
</dbReference>
<dbReference type="CDD" id="cd04725">
    <property type="entry name" value="OMP_decarboxylase_like"/>
    <property type="match status" value="1"/>
</dbReference>
<feature type="domain" description="Orotidine 5'-phosphate decarboxylase" evidence="20">
    <location>
        <begin position="283"/>
        <end position="496"/>
    </location>
</feature>
<dbReference type="InterPro" id="IPR029057">
    <property type="entry name" value="PRTase-like"/>
</dbReference>
<keyword evidence="10" id="KW-0210">Decarboxylase</keyword>
<dbReference type="InterPro" id="IPR011060">
    <property type="entry name" value="RibuloseP-bd_barrel"/>
</dbReference>
<evidence type="ECO:0000259" key="20">
    <source>
        <dbReference type="SMART" id="SM00934"/>
    </source>
</evidence>
<dbReference type="FunFam" id="3.20.20.70:FF:000092">
    <property type="entry name" value="Uridine monophosphate synthetase"/>
    <property type="match status" value="1"/>
</dbReference>
<dbReference type="InterPro" id="IPR000836">
    <property type="entry name" value="PRTase_dom"/>
</dbReference>
<dbReference type="Gene3D" id="3.40.50.2020">
    <property type="match status" value="1"/>
</dbReference>
<evidence type="ECO:0000256" key="7">
    <source>
        <dbReference type="ARBA" id="ARBA00015047"/>
    </source>
</evidence>
<comment type="similarity">
    <text evidence="4">In the C-terminal section; belongs to the OMP decarboxylase family.</text>
</comment>
<dbReference type="FunFam" id="3.40.50.2020:FF:000025">
    <property type="entry name" value="Uridine monophosphate synthetase"/>
    <property type="match status" value="1"/>
</dbReference>
<evidence type="ECO:0000256" key="5">
    <source>
        <dbReference type="ARBA" id="ARBA00011971"/>
    </source>
</evidence>
<keyword evidence="11" id="KW-0665">Pyrimidine biosynthesis</keyword>
<dbReference type="OMA" id="SAKHVCG"/>
<dbReference type="STRING" id="7998.ENSIPUP00000004251"/>
<dbReference type="NCBIfam" id="TIGR01740">
    <property type="entry name" value="pyrF"/>
    <property type="match status" value="1"/>
</dbReference>
<evidence type="ECO:0000256" key="9">
    <source>
        <dbReference type="ARBA" id="ARBA00022679"/>
    </source>
</evidence>
<feature type="binding site" evidence="19">
    <location>
        <position position="450"/>
    </location>
    <ligand>
        <name>substrate</name>
    </ligand>
</feature>
<comment type="pathway">
    <text evidence="2">Pyrimidine metabolism; UMP biosynthesis via de novo pathway; UMP from orotate: step 1/2.</text>
</comment>
<reference evidence="21" key="1">
    <citation type="journal article" date="2016" name="Nat. Commun.">
        <title>The channel catfish genome sequence provides insights into the evolution of scale formation in teleosts.</title>
        <authorList>
            <person name="Liu Z."/>
            <person name="Liu S."/>
            <person name="Yao J."/>
            <person name="Bao L."/>
            <person name="Zhang J."/>
            <person name="Li Y."/>
            <person name="Jiang C."/>
            <person name="Sun L."/>
            <person name="Wang R."/>
            <person name="Zhang Y."/>
            <person name="Zhou T."/>
            <person name="Zeng Q."/>
            <person name="Fu Q."/>
            <person name="Gao S."/>
            <person name="Li N."/>
            <person name="Koren S."/>
            <person name="Jiang Y."/>
            <person name="Zimin A."/>
            <person name="Xu P."/>
            <person name="Phillippy A.M."/>
            <person name="Geng X."/>
            <person name="Song L."/>
            <person name="Sun F."/>
            <person name="Li C."/>
            <person name="Wang X."/>
            <person name="Chen A."/>
            <person name="Jin Y."/>
            <person name="Yuan Z."/>
            <person name="Yang Y."/>
            <person name="Tan S."/>
            <person name="Peatman E."/>
            <person name="Lu J."/>
            <person name="Qin Z."/>
            <person name="Dunham R."/>
            <person name="Li Z."/>
            <person name="Sonstegard T."/>
            <person name="Feng J."/>
            <person name="Danzmann R.G."/>
            <person name="Schroeder S."/>
            <person name="Scheffler B."/>
            <person name="Duke M.V."/>
            <person name="Ballard L."/>
            <person name="Kucuktas H."/>
            <person name="Kaltenboeck L."/>
            <person name="Liu H."/>
            <person name="Armbruster J."/>
            <person name="Xie Y."/>
            <person name="Kirby M.L."/>
            <person name="Tian Y."/>
            <person name="Flanagan M.E."/>
            <person name="Mu W."/>
            <person name="Waldbieser G.C."/>
        </authorList>
    </citation>
    <scope>NUCLEOTIDE SEQUENCE [LARGE SCALE GENOMIC DNA]</scope>
    <source>
        <strain evidence="21">SDA103</strain>
    </source>
</reference>
<dbReference type="Pfam" id="PF00156">
    <property type="entry name" value="Pribosyltran"/>
    <property type="match status" value="1"/>
</dbReference>
<keyword evidence="9" id="KW-0808">Transferase</keyword>
<evidence type="ECO:0000256" key="12">
    <source>
        <dbReference type="ARBA" id="ARBA00023239"/>
    </source>
</evidence>
<feature type="binding site" evidence="19">
    <location>
        <position position="480"/>
    </location>
    <ligand>
        <name>substrate</name>
    </ligand>
</feature>
<dbReference type="InterPro" id="IPR001754">
    <property type="entry name" value="OMPdeCOase_dom"/>
</dbReference>
<dbReference type="InterPro" id="IPR023031">
    <property type="entry name" value="OPRT"/>
</dbReference>
<dbReference type="GO" id="GO:0004588">
    <property type="term" value="F:orotate phosphoribosyltransferase activity"/>
    <property type="evidence" value="ECO:0007669"/>
    <property type="project" value="UniProtKB-EC"/>
</dbReference>
<dbReference type="AlphaFoldDB" id="A0A2D0R3U1"/>
<evidence type="ECO:0000256" key="15">
    <source>
        <dbReference type="ARBA" id="ARBA00051700"/>
    </source>
</evidence>
<comment type="subunit">
    <text evidence="17">Homodimer; dimerization is required for enzymatic activity.</text>
</comment>
<evidence type="ECO:0000256" key="2">
    <source>
        <dbReference type="ARBA" id="ARBA00004889"/>
    </source>
</evidence>
<accession>A0A2D0R3U1</accession>
<feature type="binding site" evidence="19">
    <location>
        <position position="481"/>
    </location>
    <ligand>
        <name>substrate</name>
    </ligand>
</feature>
<dbReference type="SUPFAM" id="SSF53271">
    <property type="entry name" value="PRTase-like"/>
    <property type="match status" value="1"/>
</dbReference>
<keyword evidence="21" id="KW-1185">Reference proteome</keyword>
<dbReference type="InterPro" id="IPR004467">
    <property type="entry name" value="Or_phspho_trans_dom"/>
</dbReference>
<dbReference type="Proteomes" id="UP000221080">
    <property type="component" value="Chromosome 6"/>
</dbReference>
<evidence type="ECO:0000256" key="10">
    <source>
        <dbReference type="ARBA" id="ARBA00022793"/>
    </source>
</evidence>
<dbReference type="GO" id="GO:0004590">
    <property type="term" value="F:orotidine-5'-phosphate decarboxylase activity"/>
    <property type="evidence" value="ECO:0007669"/>
    <property type="project" value="UniProtKB-EC"/>
</dbReference>
<dbReference type="EC" id="4.1.1.23" evidence="6"/>
<sequence length="508" mass="55845">MQDCGVCKLRRHTGNEFYTQLPSREFCTCAAVMAAAAVESLVLKLQDVQAVKFGTFKLKSGLNSPIYFDLRVIVAYPDLMNQVSALLHQRAVETGVKFDCVCGVPYTALPLATIICSTHHYPMLIRRKEAKDYGTKRLIEGTVHPGEVCLIVEDVVTSGSSVMETAQELQAQGLKVTDAVVLLDREQGGKERLSSEGIALHPVVSVSQLLDVLLRSGRIDQQTFSSVEKFIQENQTFTLAGMKEKEEKKNVSREMSYSARAALSSTHPIAKRLFMLMEEKRTNLCVSADVTHTHELLELADTLGPLICVIKTHVDILQDFSSDAIDKLKELSAKHNFLIFEDRKFADIGNTVKHQYEGGVYCISSWSHIINAHSVPGPGVVAGLKAVGRSLGHGCLLIAQMSSQGALTTEQYTQTTVKMADDHPDFVFGFISGSKVSAKPEHVHMTPGVRLQSGGDDLGQQYTTPDEVIRSKGSDVIIVGRGILSASDRKEEAEKYRKAGWEAYLSRL</sequence>
<evidence type="ECO:0000256" key="1">
    <source>
        <dbReference type="ARBA" id="ARBA00004861"/>
    </source>
</evidence>
<feature type="binding site" evidence="19">
    <location>
        <position position="311"/>
    </location>
    <ligand>
        <name>substrate</name>
    </ligand>
</feature>
<dbReference type="PROSITE" id="PS00156">
    <property type="entry name" value="OMPDECASE"/>
    <property type="match status" value="1"/>
</dbReference>
<evidence type="ECO:0000256" key="18">
    <source>
        <dbReference type="PIRSR" id="PIRSR614732-1"/>
    </source>
</evidence>
<feature type="active site" description="For OMPdecase activity" evidence="18">
    <location>
        <position position="342"/>
    </location>
</feature>
<dbReference type="OrthoDB" id="10263753at2759"/>
<evidence type="ECO:0000256" key="6">
    <source>
        <dbReference type="ARBA" id="ARBA00012321"/>
    </source>
</evidence>
<feature type="active site" description="For OMPdecase activity" evidence="18">
    <location>
        <position position="344"/>
    </location>
</feature>
<feature type="binding site" evidence="19">
    <location>
        <position position="289"/>
    </location>
    <ligand>
        <name>substrate</name>
    </ligand>
</feature>
<dbReference type="PANTHER" id="PTHR19278:SF9">
    <property type="entry name" value="URIDINE 5'-MONOPHOSPHATE SYNTHASE"/>
    <property type="match status" value="1"/>
</dbReference>
<name>A0A2D0R3U1_ICTPU</name>
<keyword evidence="8" id="KW-0328">Glycosyltransferase</keyword>
<evidence type="ECO:0000256" key="4">
    <source>
        <dbReference type="ARBA" id="ARBA00009769"/>
    </source>
</evidence>